<evidence type="ECO:0000313" key="3">
    <source>
        <dbReference type="EMBL" id="KAH8033507.1"/>
    </source>
</evidence>
<dbReference type="AlphaFoldDB" id="A0A9J6EGA6"/>
<feature type="compositionally biased region" description="Basic and acidic residues" evidence="1">
    <location>
        <begin position="227"/>
        <end position="258"/>
    </location>
</feature>
<feature type="region of interest" description="Disordered" evidence="1">
    <location>
        <begin position="183"/>
        <end position="258"/>
    </location>
</feature>
<protein>
    <recommendedName>
        <fullName evidence="2">Mutator-like transposase domain-containing protein</fullName>
    </recommendedName>
</protein>
<reference evidence="3" key="2">
    <citation type="submission" date="2021-09" db="EMBL/GenBank/DDBJ databases">
        <authorList>
            <person name="Jia N."/>
            <person name="Wang J."/>
            <person name="Shi W."/>
            <person name="Du L."/>
            <person name="Sun Y."/>
            <person name="Zhan W."/>
            <person name="Jiang J."/>
            <person name="Wang Q."/>
            <person name="Zhang B."/>
            <person name="Ji P."/>
            <person name="Sakyi L.B."/>
            <person name="Cui X."/>
            <person name="Yuan T."/>
            <person name="Jiang B."/>
            <person name="Yang W."/>
            <person name="Lam T.T.-Y."/>
            <person name="Chang Q."/>
            <person name="Ding S."/>
            <person name="Wang X."/>
            <person name="Zhu J."/>
            <person name="Ruan X."/>
            <person name="Zhao L."/>
            <person name="Wei J."/>
            <person name="Que T."/>
            <person name="Du C."/>
            <person name="Cheng J."/>
            <person name="Dai P."/>
            <person name="Han X."/>
            <person name="Huang E."/>
            <person name="Gao Y."/>
            <person name="Liu J."/>
            <person name="Shao H."/>
            <person name="Ye R."/>
            <person name="Li L."/>
            <person name="Wei W."/>
            <person name="Wang X."/>
            <person name="Wang C."/>
            <person name="Huo Q."/>
            <person name="Li W."/>
            <person name="Guo W."/>
            <person name="Chen H."/>
            <person name="Chen S."/>
            <person name="Zhou L."/>
            <person name="Zhou L."/>
            <person name="Ni X."/>
            <person name="Tian J."/>
            <person name="Zhou Y."/>
            <person name="Sheng Y."/>
            <person name="Liu T."/>
            <person name="Pan Y."/>
            <person name="Xia L."/>
            <person name="Li J."/>
            <person name="Zhao F."/>
            <person name="Cao W."/>
        </authorList>
    </citation>
    <scope>NUCLEOTIDE SEQUENCE</scope>
    <source>
        <strain evidence="3">Rmic-2018</strain>
        <tissue evidence="3">Larvae</tissue>
    </source>
</reference>
<evidence type="ECO:0000256" key="1">
    <source>
        <dbReference type="SAM" id="MobiDB-lite"/>
    </source>
</evidence>
<feature type="domain" description="Mutator-like transposase" evidence="2">
    <location>
        <begin position="58"/>
        <end position="228"/>
    </location>
</feature>
<dbReference type="EMBL" id="JABSTU010000004">
    <property type="protein sequence ID" value="KAH8033507.1"/>
    <property type="molecule type" value="Genomic_DNA"/>
</dbReference>
<dbReference type="Proteomes" id="UP000821866">
    <property type="component" value="Chromosome 2"/>
</dbReference>
<accession>A0A9J6EGA6</accession>
<evidence type="ECO:0000259" key="2">
    <source>
        <dbReference type="Pfam" id="PF20700"/>
    </source>
</evidence>
<proteinExistence type="predicted"/>
<sequence>MAKFSVKRRLKRKFIGNRHTVNAPTVGHVDGDVSASAAKLVNLDDNCEVPMPDPLLQGNRIIDMEILSSVFAMLACPECKNTSLSLEERSQHGISFSYAVVCGACAYVHSFESSKKTGSSIENNLRLVYAMRQLGKGHSGAVTLAKVMNMPPPPWHSAYQKISAKLCYLKTLGNLAARNRQNLSATQVGRNNDEEAAPTSETKETAEGDTDTNKTTSTATSSLNNREGAHQKSTDMECDQKVVGKKPREITKEGRTPDEVCAEEAPPKTQILRWPSMKLKHKVPIDRRMAPPADLPEGVVLTADFATERY</sequence>
<name>A0A9J6EGA6_RHIMP</name>
<feature type="compositionally biased region" description="Low complexity" evidence="1">
    <location>
        <begin position="213"/>
        <end position="225"/>
    </location>
</feature>
<dbReference type="InterPro" id="IPR049012">
    <property type="entry name" value="Mutator_transp_dom"/>
</dbReference>
<keyword evidence="4" id="KW-1185">Reference proteome</keyword>
<organism evidence="3 4">
    <name type="scientific">Rhipicephalus microplus</name>
    <name type="common">Cattle tick</name>
    <name type="synonym">Boophilus microplus</name>
    <dbReference type="NCBI Taxonomy" id="6941"/>
    <lineage>
        <taxon>Eukaryota</taxon>
        <taxon>Metazoa</taxon>
        <taxon>Ecdysozoa</taxon>
        <taxon>Arthropoda</taxon>
        <taxon>Chelicerata</taxon>
        <taxon>Arachnida</taxon>
        <taxon>Acari</taxon>
        <taxon>Parasitiformes</taxon>
        <taxon>Ixodida</taxon>
        <taxon>Ixodoidea</taxon>
        <taxon>Ixodidae</taxon>
        <taxon>Rhipicephalinae</taxon>
        <taxon>Rhipicephalus</taxon>
        <taxon>Boophilus</taxon>
    </lineage>
</organism>
<gene>
    <name evidence="3" type="ORF">HPB51_013390</name>
</gene>
<reference evidence="3" key="1">
    <citation type="journal article" date="2020" name="Cell">
        <title>Large-Scale Comparative Analyses of Tick Genomes Elucidate Their Genetic Diversity and Vector Capacities.</title>
        <authorList>
            <consortium name="Tick Genome and Microbiome Consortium (TIGMIC)"/>
            <person name="Jia N."/>
            <person name="Wang J."/>
            <person name="Shi W."/>
            <person name="Du L."/>
            <person name="Sun Y."/>
            <person name="Zhan W."/>
            <person name="Jiang J.F."/>
            <person name="Wang Q."/>
            <person name="Zhang B."/>
            <person name="Ji P."/>
            <person name="Bell-Sakyi L."/>
            <person name="Cui X.M."/>
            <person name="Yuan T.T."/>
            <person name="Jiang B.G."/>
            <person name="Yang W.F."/>
            <person name="Lam T.T."/>
            <person name="Chang Q.C."/>
            <person name="Ding S.J."/>
            <person name="Wang X.J."/>
            <person name="Zhu J.G."/>
            <person name="Ruan X.D."/>
            <person name="Zhao L."/>
            <person name="Wei J.T."/>
            <person name="Ye R.Z."/>
            <person name="Que T.C."/>
            <person name="Du C.H."/>
            <person name="Zhou Y.H."/>
            <person name="Cheng J.X."/>
            <person name="Dai P.F."/>
            <person name="Guo W.B."/>
            <person name="Han X.H."/>
            <person name="Huang E.J."/>
            <person name="Li L.F."/>
            <person name="Wei W."/>
            <person name="Gao Y.C."/>
            <person name="Liu J.Z."/>
            <person name="Shao H.Z."/>
            <person name="Wang X."/>
            <person name="Wang C.C."/>
            <person name="Yang T.C."/>
            <person name="Huo Q.B."/>
            <person name="Li W."/>
            <person name="Chen H.Y."/>
            <person name="Chen S.E."/>
            <person name="Zhou L.G."/>
            <person name="Ni X.B."/>
            <person name="Tian J.H."/>
            <person name="Sheng Y."/>
            <person name="Liu T."/>
            <person name="Pan Y.S."/>
            <person name="Xia L.Y."/>
            <person name="Li J."/>
            <person name="Zhao F."/>
            <person name="Cao W.C."/>
        </authorList>
    </citation>
    <scope>NUCLEOTIDE SEQUENCE</scope>
    <source>
        <strain evidence="3">Rmic-2018</strain>
    </source>
</reference>
<evidence type="ECO:0000313" key="4">
    <source>
        <dbReference type="Proteomes" id="UP000821866"/>
    </source>
</evidence>
<comment type="caution">
    <text evidence="3">The sequence shown here is derived from an EMBL/GenBank/DDBJ whole genome shotgun (WGS) entry which is preliminary data.</text>
</comment>
<dbReference type="Pfam" id="PF20700">
    <property type="entry name" value="Mutator"/>
    <property type="match status" value="1"/>
</dbReference>